<keyword evidence="6 10" id="KW-0067">ATP-binding</keyword>
<evidence type="ECO:0000256" key="1">
    <source>
        <dbReference type="ARBA" id="ARBA00004202"/>
    </source>
</evidence>
<comment type="subcellular location">
    <subcellularLocation>
        <location evidence="1">Cell membrane</location>
        <topology evidence="1">Peripheral membrane protein</topology>
    </subcellularLocation>
</comment>
<reference evidence="11" key="1">
    <citation type="journal article" date="2019" name="Int. J. Syst. Evol. Microbiol.">
        <title>The Global Catalogue of Microorganisms (GCM) 10K type strain sequencing project: providing services to taxonomists for standard genome sequencing and annotation.</title>
        <authorList>
            <consortium name="The Broad Institute Genomics Platform"/>
            <consortium name="The Broad Institute Genome Sequencing Center for Infectious Disease"/>
            <person name="Wu L."/>
            <person name="Ma J."/>
        </authorList>
    </citation>
    <scope>NUCLEOTIDE SEQUENCE [LARGE SCALE GENOMIC DNA]</scope>
    <source>
        <strain evidence="11">CCM 7282</strain>
    </source>
</reference>
<keyword evidence="4" id="KW-1003">Cell membrane</keyword>
<dbReference type="InterPro" id="IPR027417">
    <property type="entry name" value="P-loop_NTPase"/>
</dbReference>
<evidence type="ECO:0000256" key="7">
    <source>
        <dbReference type="ARBA" id="ARBA00022967"/>
    </source>
</evidence>
<feature type="domain" description="ABC transporter" evidence="9">
    <location>
        <begin position="9"/>
        <end position="248"/>
    </location>
</feature>
<dbReference type="Gene3D" id="3.40.50.300">
    <property type="entry name" value="P-loop containing nucleotide triphosphate hydrolases"/>
    <property type="match status" value="2"/>
</dbReference>
<dbReference type="Proteomes" id="UP000619534">
    <property type="component" value="Unassembled WGS sequence"/>
</dbReference>
<dbReference type="SUPFAM" id="SSF52540">
    <property type="entry name" value="P-loop containing nucleoside triphosphate hydrolases"/>
    <property type="match status" value="2"/>
</dbReference>
<proteinExistence type="inferred from homology"/>
<keyword evidence="5" id="KW-0547">Nucleotide-binding</keyword>
<dbReference type="InterPro" id="IPR015856">
    <property type="entry name" value="ABC_transpr_CbiO/EcfA_su"/>
</dbReference>
<dbReference type="InterPro" id="IPR017871">
    <property type="entry name" value="ABC_transporter-like_CS"/>
</dbReference>
<evidence type="ECO:0000256" key="4">
    <source>
        <dbReference type="ARBA" id="ARBA00022475"/>
    </source>
</evidence>
<organism evidence="10 11">
    <name type="scientific">Thalassobacillus devorans</name>
    <dbReference type="NCBI Taxonomy" id="279813"/>
    <lineage>
        <taxon>Bacteria</taxon>
        <taxon>Bacillati</taxon>
        <taxon>Bacillota</taxon>
        <taxon>Bacilli</taxon>
        <taxon>Bacillales</taxon>
        <taxon>Bacillaceae</taxon>
        <taxon>Thalassobacillus</taxon>
    </lineage>
</organism>
<evidence type="ECO:0000256" key="2">
    <source>
        <dbReference type="ARBA" id="ARBA00005417"/>
    </source>
</evidence>
<accession>A0ABQ1NP00</accession>
<sequence>MAPHDLVEIKDLNVSYEEAKQPVLHGLNLSLSKGETTLLLGPSGSGKSTLMYTLNGLYPEELDGKLTGERLYRERPYESFNPGELSRGIGVVFQEPESQFCMLTVEDEVAFGLENLDTPPDVIAEKVDRALGLVGLSDVKEATITSLSGGMKQKLALACVLAMEPELIILDEPTSLLDPHSRQAFVETVISLQQEKGLGLLIIEHNLDEWLAYVDRCLLMNRNGKLFYDGPLAQGFHEHYETIKKEGIWMPHLFRTAYQLMQQGVINDRKAFPLELEAISRHIPHGFFKGKIPLSSAMPHLSLENVSYKHIIHPVTSTIHKGEWVAIVGANGAGKTTLSLLLAGLMIPSGGTITLNGNCLEDYRSESLWQEVGYVFQSPEHQFVADTVFEEVAFGLRLQERPESEVEERTEVMLEHYGLTAHKDRHPYTLSQGQKRRLSIATMMVENQGLLVLDEPTFGQDEHSAQEIIALLQQRQQEGATLVMVTHDMELVDQHADRALVMENGSLAFDGSPEELWEKGEHWLTHHQLQPPFRVRLEQAAKKGADTIESARA</sequence>
<evidence type="ECO:0000313" key="11">
    <source>
        <dbReference type="Proteomes" id="UP000619534"/>
    </source>
</evidence>
<name>A0ABQ1NP00_9BACI</name>
<evidence type="ECO:0000256" key="8">
    <source>
        <dbReference type="ARBA" id="ARBA00023136"/>
    </source>
</evidence>
<comment type="similarity">
    <text evidence="2">Belongs to the ABC transporter superfamily.</text>
</comment>
<evidence type="ECO:0000256" key="6">
    <source>
        <dbReference type="ARBA" id="ARBA00022840"/>
    </source>
</evidence>
<gene>
    <name evidence="10" type="primary">ykoD</name>
    <name evidence="10" type="ORF">GCM10007216_07470</name>
</gene>
<evidence type="ECO:0000256" key="5">
    <source>
        <dbReference type="ARBA" id="ARBA00022741"/>
    </source>
</evidence>
<dbReference type="GO" id="GO:0005524">
    <property type="term" value="F:ATP binding"/>
    <property type="evidence" value="ECO:0007669"/>
    <property type="project" value="UniProtKB-KW"/>
</dbReference>
<keyword evidence="11" id="KW-1185">Reference proteome</keyword>
<evidence type="ECO:0000256" key="3">
    <source>
        <dbReference type="ARBA" id="ARBA00022448"/>
    </source>
</evidence>
<protein>
    <submittedName>
        <fullName evidence="10">HMP/thiamine import ATP-binding protein YkoD</fullName>
    </submittedName>
</protein>
<dbReference type="Pfam" id="PF00005">
    <property type="entry name" value="ABC_tran"/>
    <property type="match status" value="2"/>
</dbReference>
<dbReference type="InterPro" id="IPR003593">
    <property type="entry name" value="AAA+_ATPase"/>
</dbReference>
<keyword evidence="8" id="KW-0472">Membrane</keyword>
<feature type="domain" description="ABC transporter" evidence="9">
    <location>
        <begin position="292"/>
        <end position="529"/>
    </location>
</feature>
<dbReference type="PROSITE" id="PS00211">
    <property type="entry name" value="ABC_TRANSPORTER_1"/>
    <property type="match status" value="2"/>
</dbReference>
<dbReference type="SMART" id="SM00382">
    <property type="entry name" value="AAA"/>
    <property type="match status" value="2"/>
</dbReference>
<dbReference type="CDD" id="cd03225">
    <property type="entry name" value="ABC_cobalt_CbiO_domain1"/>
    <property type="match status" value="2"/>
</dbReference>
<dbReference type="InterPro" id="IPR050095">
    <property type="entry name" value="ECF_ABC_transporter_ATP-bd"/>
</dbReference>
<dbReference type="InterPro" id="IPR003439">
    <property type="entry name" value="ABC_transporter-like_ATP-bd"/>
</dbReference>
<dbReference type="PANTHER" id="PTHR43553">
    <property type="entry name" value="HEAVY METAL TRANSPORTER"/>
    <property type="match status" value="1"/>
</dbReference>
<evidence type="ECO:0000259" key="9">
    <source>
        <dbReference type="PROSITE" id="PS50893"/>
    </source>
</evidence>
<dbReference type="EMBL" id="BMCJ01000001">
    <property type="protein sequence ID" value="GGC79505.1"/>
    <property type="molecule type" value="Genomic_DNA"/>
</dbReference>
<dbReference type="PROSITE" id="PS50893">
    <property type="entry name" value="ABC_TRANSPORTER_2"/>
    <property type="match status" value="2"/>
</dbReference>
<dbReference type="NCBIfam" id="NF010167">
    <property type="entry name" value="PRK13648.1"/>
    <property type="match status" value="2"/>
</dbReference>
<dbReference type="RefSeq" id="WP_062445483.1">
    <property type="nucleotide sequence ID" value="NZ_BMCJ01000001.1"/>
</dbReference>
<keyword evidence="7" id="KW-1278">Translocase</keyword>
<keyword evidence="3" id="KW-0813">Transport</keyword>
<evidence type="ECO:0000313" key="10">
    <source>
        <dbReference type="EMBL" id="GGC79505.1"/>
    </source>
</evidence>
<comment type="caution">
    <text evidence="10">The sequence shown here is derived from an EMBL/GenBank/DDBJ whole genome shotgun (WGS) entry which is preliminary data.</text>
</comment>
<dbReference type="PANTHER" id="PTHR43553:SF19">
    <property type="entry name" value="HMP_THIAMINE IMPORT ATP-BINDING PROTEIN YKOD-RELATED"/>
    <property type="match status" value="1"/>
</dbReference>